<reference evidence="2 3" key="1">
    <citation type="journal article" date="2018" name="Cell">
        <title>The Chara Genome: Secondary Complexity and Implications for Plant Terrestrialization.</title>
        <authorList>
            <person name="Nishiyama T."/>
            <person name="Sakayama H."/>
            <person name="Vries J.D."/>
            <person name="Buschmann H."/>
            <person name="Saint-Marcoux D."/>
            <person name="Ullrich K.K."/>
            <person name="Haas F.B."/>
            <person name="Vanderstraeten L."/>
            <person name="Becker D."/>
            <person name="Lang D."/>
            <person name="Vosolsobe S."/>
            <person name="Rombauts S."/>
            <person name="Wilhelmsson P.K.I."/>
            <person name="Janitza P."/>
            <person name="Kern R."/>
            <person name="Heyl A."/>
            <person name="Rumpler F."/>
            <person name="Villalobos L.I.A.C."/>
            <person name="Clay J.M."/>
            <person name="Skokan R."/>
            <person name="Toyoda A."/>
            <person name="Suzuki Y."/>
            <person name="Kagoshima H."/>
            <person name="Schijlen E."/>
            <person name="Tajeshwar N."/>
            <person name="Catarino B."/>
            <person name="Hetherington A.J."/>
            <person name="Saltykova A."/>
            <person name="Bonnot C."/>
            <person name="Breuninger H."/>
            <person name="Symeonidi A."/>
            <person name="Radhakrishnan G.V."/>
            <person name="Van Nieuwerburgh F."/>
            <person name="Deforce D."/>
            <person name="Chang C."/>
            <person name="Karol K.G."/>
            <person name="Hedrich R."/>
            <person name="Ulvskov P."/>
            <person name="Glockner G."/>
            <person name="Delwiche C.F."/>
            <person name="Petrasek J."/>
            <person name="Van de Peer Y."/>
            <person name="Friml J."/>
            <person name="Beilby M."/>
            <person name="Dolan L."/>
            <person name="Kohara Y."/>
            <person name="Sugano S."/>
            <person name="Fujiyama A."/>
            <person name="Delaux P.-M."/>
            <person name="Quint M."/>
            <person name="TheiBen G."/>
            <person name="Hagemann M."/>
            <person name="Harholt J."/>
            <person name="Dunand C."/>
            <person name="Zachgo S."/>
            <person name="Langdale J."/>
            <person name="Maumus F."/>
            <person name="Straeten D.V.D."/>
            <person name="Gould S.B."/>
            <person name="Rensing S.A."/>
        </authorList>
    </citation>
    <scope>NUCLEOTIDE SEQUENCE [LARGE SCALE GENOMIC DNA]</scope>
    <source>
        <strain evidence="2 3">S276</strain>
    </source>
</reference>
<accession>A0A388JMN2</accession>
<dbReference type="Gramene" id="GBG59066">
    <property type="protein sequence ID" value="GBG59066"/>
    <property type="gene ID" value="CBR_g24410"/>
</dbReference>
<keyword evidence="3" id="KW-1185">Reference proteome</keyword>
<feature type="region of interest" description="Disordered" evidence="1">
    <location>
        <begin position="196"/>
        <end position="220"/>
    </location>
</feature>
<feature type="region of interest" description="Disordered" evidence="1">
    <location>
        <begin position="108"/>
        <end position="149"/>
    </location>
</feature>
<proteinExistence type="predicted"/>
<evidence type="ECO:0000313" key="3">
    <source>
        <dbReference type="Proteomes" id="UP000265515"/>
    </source>
</evidence>
<gene>
    <name evidence="2" type="ORF">CBR_g24410</name>
</gene>
<protein>
    <submittedName>
        <fullName evidence="2">Uncharacterized protein</fullName>
    </submittedName>
</protein>
<organism evidence="2 3">
    <name type="scientific">Chara braunii</name>
    <name type="common">Braun's stonewort</name>
    <dbReference type="NCBI Taxonomy" id="69332"/>
    <lineage>
        <taxon>Eukaryota</taxon>
        <taxon>Viridiplantae</taxon>
        <taxon>Streptophyta</taxon>
        <taxon>Charophyceae</taxon>
        <taxon>Charales</taxon>
        <taxon>Characeae</taxon>
        <taxon>Chara</taxon>
    </lineage>
</organism>
<sequence length="389" mass="42199">MDVPKDCVGRFLAADGLPFTEHAETQLEYLNKGTLPPFPVDESTLLSSDRCTPRTLLRSWEEVRGAGALLEWESVELLGPGLSQSLASADGRLLRKMRLWKLVLGDEGSAREHATQQHPSRGGGGGGGGGGSLLGAGPLLPNPPGSASRGVSHLHFSLANIVFGATGSGTKDFDMGHHPHSGKRTELNLRPSVDWSATEGVSERTPVRSAATGSTENSRHNLGFDLDADFDVGDADCMEVDPVEAKGMENAEEEEDISASPRLWQGFGMRAFKARLQRDLGHGHGALNLEAKVNLHCWRKIPEDRRDHLLAFQLGVLVSMFDFLVESLQTSVWKKGPQVFAWQGGASRPALLALPESSLRRPFGLRLLRGRDRRTPVSRNELSDVIVAI</sequence>
<dbReference type="AlphaFoldDB" id="A0A388JMN2"/>
<evidence type="ECO:0000256" key="1">
    <source>
        <dbReference type="SAM" id="MobiDB-lite"/>
    </source>
</evidence>
<evidence type="ECO:0000313" key="2">
    <source>
        <dbReference type="EMBL" id="GBG59066.1"/>
    </source>
</evidence>
<dbReference type="Proteomes" id="UP000265515">
    <property type="component" value="Unassembled WGS sequence"/>
</dbReference>
<name>A0A388JMN2_CHABU</name>
<dbReference type="EMBL" id="BFEA01000002">
    <property type="protein sequence ID" value="GBG59066.1"/>
    <property type="molecule type" value="Genomic_DNA"/>
</dbReference>
<comment type="caution">
    <text evidence="2">The sequence shown here is derived from an EMBL/GenBank/DDBJ whole genome shotgun (WGS) entry which is preliminary data.</text>
</comment>
<feature type="compositionally biased region" description="Gly residues" evidence="1">
    <location>
        <begin position="121"/>
        <end position="134"/>
    </location>
</feature>